<organism evidence="1 2">
    <name type="scientific">Streptomyces drozdowiczii</name>
    <dbReference type="NCBI Taxonomy" id="202862"/>
    <lineage>
        <taxon>Bacteria</taxon>
        <taxon>Bacillati</taxon>
        <taxon>Actinomycetota</taxon>
        <taxon>Actinomycetes</taxon>
        <taxon>Kitasatosporales</taxon>
        <taxon>Streptomycetaceae</taxon>
        <taxon>Streptomyces</taxon>
    </lineage>
</organism>
<dbReference type="Proteomes" id="UP001164963">
    <property type="component" value="Chromosome"/>
</dbReference>
<dbReference type="PANTHER" id="PTHR31118">
    <property type="entry name" value="CYCLASE-LIKE PROTEIN 2"/>
    <property type="match status" value="1"/>
</dbReference>
<reference evidence="1" key="1">
    <citation type="journal article" date="2022" name="Front. Microbiol.">
        <title>Mirubactin C rescues the lethal effect of cell wall biosynthesis mutations in Bacillus subtilis.</title>
        <authorList>
            <person name="Kepplinger B."/>
            <person name="Wen X."/>
            <person name="Tyler A.R."/>
            <person name="Kim B.Y."/>
            <person name="Brown J."/>
            <person name="Banks P."/>
            <person name="Dashti Y."/>
            <person name="Mackenzie E.S."/>
            <person name="Wills C."/>
            <person name="Kawai Y."/>
            <person name="Waldron K.J."/>
            <person name="Allenby N.E.E."/>
            <person name="Wu L.J."/>
            <person name="Hall M.J."/>
            <person name="Errington J."/>
        </authorList>
    </citation>
    <scope>NUCLEOTIDE SEQUENCE</scope>
    <source>
        <strain evidence="1">MDA8-470</strain>
    </source>
</reference>
<dbReference type="EMBL" id="CP098740">
    <property type="protein sequence ID" value="UZK58051.1"/>
    <property type="molecule type" value="Genomic_DNA"/>
</dbReference>
<proteinExistence type="predicted"/>
<gene>
    <name evidence="1" type="ORF">NEH16_31790</name>
</gene>
<name>A0ABY6Q1N4_9ACTN</name>
<dbReference type="RefSeq" id="WP_265546579.1">
    <property type="nucleotide sequence ID" value="NZ_CP098740.1"/>
</dbReference>
<dbReference type="SUPFAM" id="SSF102198">
    <property type="entry name" value="Putative cyclase"/>
    <property type="match status" value="1"/>
</dbReference>
<evidence type="ECO:0000313" key="2">
    <source>
        <dbReference type="Proteomes" id="UP001164963"/>
    </source>
</evidence>
<dbReference type="InterPro" id="IPR037175">
    <property type="entry name" value="KFase_sf"/>
</dbReference>
<protein>
    <submittedName>
        <fullName evidence="1">Cyclase family protein</fullName>
    </submittedName>
</protein>
<dbReference type="Gene3D" id="3.50.30.50">
    <property type="entry name" value="Putative cyclase"/>
    <property type="match status" value="1"/>
</dbReference>
<dbReference type="Pfam" id="PF04199">
    <property type="entry name" value="Cyclase"/>
    <property type="match status" value="1"/>
</dbReference>
<keyword evidence="2" id="KW-1185">Reference proteome</keyword>
<dbReference type="InterPro" id="IPR007325">
    <property type="entry name" value="KFase/CYL"/>
</dbReference>
<sequence>MGHPVRTRIIDLSHTIEHGMDTYPGLPGPELSDHLSREESRGRYPAGTEFHIGSITMVANTGTYLDTPFHRYPDGPDLSALDLSRLADVEGVVIDATGIDGRSVGPELFDGVEVTGRAVLIRTGWDRHWRTPRYADAGHPFLSASAVERLVALKPAAVGIDSVNIDDMADMTRPAHTGLLAAGVCVIEHLRGLELLPEDGFRFHAVPAPVAGLGSFPVRAYAVVS</sequence>
<dbReference type="PANTHER" id="PTHR31118:SF32">
    <property type="entry name" value="KYNURENINE FORMAMIDASE"/>
    <property type="match status" value="1"/>
</dbReference>
<accession>A0ABY6Q1N4</accession>
<evidence type="ECO:0000313" key="1">
    <source>
        <dbReference type="EMBL" id="UZK58051.1"/>
    </source>
</evidence>